<evidence type="ECO:0000313" key="5">
    <source>
        <dbReference type="Proteomes" id="UP001432027"/>
    </source>
</evidence>
<dbReference type="AlphaFoldDB" id="A0AAV5TPI4"/>
<evidence type="ECO:0000256" key="1">
    <source>
        <dbReference type="ARBA" id="ARBA00005607"/>
    </source>
</evidence>
<dbReference type="Pfam" id="PF04925">
    <property type="entry name" value="SHQ1"/>
    <property type="match status" value="1"/>
</dbReference>
<keyword evidence="5" id="KW-1185">Reference proteome</keyword>
<proteinExistence type="inferred from homology"/>
<feature type="domain" description="CS" evidence="3">
    <location>
        <begin position="3"/>
        <end position="91"/>
    </location>
</feature>
<dbReference type="Gene3D" id="2.60.40.790">
    <property type="match status" value="1"/>
</dbReference>
<reference evidence="4" key="1">
    <citation type="submission" date="2023-10" db="EMBL/GenBank/DDBJ databases">
        <title>Genome assembly of Pristionchus species.</title>
        <authorList>
            <person name="Yoshida K."/>
            <person name="Sommer R.J."/>
        </authorList>
    </citation>
    <scope>NUCLEOTIDE SEQUENCE</scope>
    <source>
        <strain evidence="4">RS0144</strain>
    </source>
</reference>
<dbReference type="PANTHER" id="PTHR12967:SF0">
    <property type="entry name" value="PROTEIN SHQ1 HOMOLOG"/>
    <property type="match status" value="1"/>
</dbReference>
<protein>
    <recommendedName>
        <fullName evidence="2">Protein SHQ1 homolog</fullName>
    </recommendedName>
</protein>
<organism evidence="4 5">
    <name type="scientific">Pristionchus entomophagus</name>
    <dbReference type="NCBI Taxonomy" id="358040"/>
    <lineage>
        <taxon>Eukaryota</taxon>
        <taxon>Metazoa</taxon>
        <taxon>Ecdysozoa</taxon>
        <taxon>Nematoda</taxon>
        <taxon>Chromadorea</taxon>
        <taxon>Rhabditida</taxon>
        <taxon>Rhabditina</taxon>
        <taxon>Diplogasteromorpha</taxon>
        <taxon>Diplogasteroidea</taxon>
        <taxon>Neodiplogasteridae</taxon>
        <taxon>Pristionchus</taxon>
    </lineage>
</organism>
<dbReference type="InterPro" id="IPR008978">
    <property type="entry name" value="HSP20-like_chaperone"/>
</dbReference>
<dbReference type="InterPro" id="IPR007009">
    <property type="entry name" value="Shq1_C"/>
</dbReference>
<sequence>LQMLTPTFSIDQDDNLLTITIEAKYANVGETEIEYSDLDFVFSSSPYFLRLHLPSPVIEDETGSAKYDSDRGAFVVTVPKKNKGQRFEGLDMITQLLRPQKASARPLVEEIGVEEGEGGSDEEEDQLDTVGDELLLDQTAHEGKEESALDEESKEYGYGFGWRRRGVLERLKDEIGKLIDIDDAENTKIDERKIKSALRDRKKFNGEHYLADTFDPDDMLDEILRWKMEKNEKSEITQEDKERMKELPNKKLPVLTSEETYAVSLSLVDILFAYAYDQRVNMGDSSVESSWTYNTLSPSLSSLTRWRNVKEGVQAATRRAVVYPLYRNWTLVEKVFDDLKEILKRGRSSIVHCLCVMHHGLAIGGDFRYLLNELILTDLLVWVQSVDGGVLERLEKEIREIKLTKSSTGLDLDTLEMGAKLSMMRMNGEGREADSDDE</sequence>
<feature type="non-terminal residue" evidence="4">
    <location>
        <position position="1"/>
    </location>
</feature>
<dbReference type="EMBL" id="BTSX01000004">
    <property type="protein sequence ID" value="GMS96158.1"/>
    <property type="molecule type" value="Genomic_DNA"/>
</dbReference>
<dbReference type="GO" id="GO:0005737">
    <property type="term" value="C:cytoplasm"/>
    <property type="evidence" value="ECO:0007669"/>
    <property type="project" value="TreeGrafter"/>
</dbReference>
<gene>
    <name evidence="4" type="ORF">PENTCL1PPCAC_18333</name>
</gene>
<dbReference type="PANTHER" id="PTHR12967">
    <property type="entry name" value="PROTEIN SHQ1 HOMOLOG"/>
    <property type="match status" value="1"/>
</dbReference>
<comment type="caution">
    <text evidence="4">The sequence shown here is derived from an EMBL/GenBank/DDBJ whole genome shotgun (WGS) entry which is preliminary data.</text>
</comment>
<dbReference type="GO" id="GO:0005654">
    <property type="term" value="C:nucleoplasm"/>
    <property type="evidence" value="ECO:0007669"/>
    <property type="project" value="TreeGrafter"/>
</dbReference>
<dbReference type="InterPro" id="IPR048696">
    <property type="entry name" value="SHQ1-like_CS"/>
</dbReference>
<dbReference type="Proteomes" id="UP001432027">
    <property type="component" value="Unassembled WGS sequence"/>
</dbReference>
<accession>A0AAV5TPI4</accession>
<dbReference type="InterPro" id="IPR007052">
    <property type="entry name" value="CS_dom"/>
</dbReference>
<dbReference type="GO" id="GO:0000493">
    <property type="term" value="P:box H/ACA snoRNP assembly"/>
    <property type="evidence" value="ECO:0007669"/>
    <property type="project" value="InterPro"/>
</dbReference>
<evidence type="ECO:0000256" key="2">
    <source>
        <dbReference type="ARBA" id="ARBA00013750"/>
    </source>
</evidence>
<dbReference type="SUPFAM" id="SSF49764">
    <property type="entry name" value="HSP20-like chaperones"/>
    <property type="match status" value="1"/>
</dbReference>
<evidence type="ECO:0000313" key="4">
    <source>
        <dbReference type="EMBL" id="GMS96158.1"/>
    </source>
</evidence>
<dbReference type="PROSITE" id="PS51203">
    <property type="entry name" value="CS"/>
    <property type="match status" value="1"/>
</dbReference>
<evidence type="ECO:0000259" key="3">
    <source>
        <dbReference type="PROSITE" id="PS51203"/>
    </source>
</evidence>
<dbReference type="GO" id="GO:0051082">
    <property type="term" value="F:unfolded protein binding"/>
    <property type="evidence" value="ECO:0007669"/>
    <property type="project" value="TreeGrafter"/>
</dbReference>
<dbReference type="InterPro" id="IPR039742">
    <property type="entry name" value="Shq1"/>
</dbReference>
<dbReference type="Pfam" id="PF21413">
    <property type="entry name" value="SHQ1-like_CS"/>
    <property type="match status" value="1"/>
</dbReference>
<comment type="similarity">
    <text evidence="1">Belongs to the SHQ1 family.</text>
</comment>
<name>A0AAV5TPI4_9BILA</name>